<organism evidence="1 2">
    <name type="scientific">Flavobacterium plantiphilum</name>
    <dbReference type="NCBI Taxonomy" id="3163297"/>
    <lineage>
        <taxon>Bacteria</taxon>
        <taxon>Pseudomonadati</taxon>
        <taxon>Bacteroidota</taxon>
        <taxon>Flavobacteriia</taxon>
        <taxon>Flavobacteriales</taxon>
        <taxon>Flavobacteriaceae</taxon>
        <taxon>Flavobacterium</taxon>
    </lineage>
</organism>
<name>A0ABW8XS43_9FLAO</name>
<comment type="caution">
    <text evidence="1">The sequence shown here is derived from an EMBL/GenBank/DDBJ whole genome shotgun (WGS) entry which is preliminary data.</text>
</comment>
<dbReference type="Proteomes" id="UP001629260">
    <property type="component" value="Unassembled WGS sequence"/>
</dbReference>
<evidence type="ECO:0008006" key="3">
    <source>
        <dbReference type="Google" id="ProtNLM"/>
    </source>
</evidence>
<dbReference type="EMBL" id="JBELQA010000003">
    <property type="protein sequence ID" value="MFL9830696.1"/>
    <property type="molecule type" value="Genomic_DNA"/>
</dbReference>
<evidence type="ECO:0000313" key="1">
    <source>
        <dbReference type="EMBL" id="MFL9830696.1"/>
    </source>
</evidence>
<keyword evidence="2" id="KW-1185">Reference proteome</keyword>
<gene>
    <name evidence="1" type="ORF">ABS764_07520</name>
</gene>
<accession>A0ABW8XS43</accession>
<reference evidence="1 2" key="1">
    <citation type="submission" date="2024-06" db="EMBL/GenBank/DDBJ databases">
        <authorList>
            <person name="Kaempfer P."/>
            <person name="Viver T."/>
        </authorList>
    </citation>
    <scope>NUCLEOTIDE SEQUENCE [LARGE SCALE GENOMIC DNA]</scope>
    <source>
        <strain evidence="1 2">ST-87</strain>
    </source>
</reference>
<proteinExistence type="predicted"/>
<dbReference type="PROSITE" id="PS51257">
    <property type="entry name" value="PROKAR_LIPOPROTEIN"/>
    <property type="match status" value="1"/>
</dbReference>
<dbReference type="RefSeq" id="WP_408081173.1">
    <property type="nucleotide sequence ID" value="NZ_JBELQA010000003.1"/>
</dbReference>
<protein>
    <recommendedName>
        <fullName evidence="3">Lipoprotein</fullName>
    </recommendedName>
</protein>
<evidence type="ECO:0000313" key="2">
    <source>
        <dbReference type="Proteomes" id="UP001629260"/>
    </source>
</evidence>
<sequence length="244" mass="28695">MKRNFLFFLIFIFSCTTQHVDNRIKKEIAKYTIKNKIVLADTLTSDTEIIETFVDSLNIGERGKTKIELIKHRVFNNTYVIIKFYSKGLNYWFHKNTYLYECTILNGFEPNISDFNNDKFNDITFISGSAARGGNEVRRLFIYDNYEKKLISIENSQDYPNMLYNKELNCIDAFLVHGGSSTVFARIEGDSLKEFASVHNDNCRTVYEIDKFGKEKLLQKDTITNSENIYIRYINYKPLKEYKE</sequence>